<organism evidence="1 2">
    <name type="scientific">Nocardia panacis</name>
    <dbReference type="NCBI Taxonomy" id="2340916"/>
    <lineage>
        <taxon>Bacteria</taxon>
        <taxon>Bacillati</taxon>
        <taxon>Actinomycetota</taxon>
        <taxon>Actinomycetes</taxon>
        <taxon>Mycobacteriales</taxon>
        <taxon>Nocardiaceae</taxon>
        <taxon>Nocardia</taxon>
    </lineage>
</organism>
<dbReference type="OrthoDB" id="4566578at2"/>
<dbReference type="Proteomes" id="UP000266677">
    <property type="component" value="Unassembled WGS sequence"/>
</dbReference>
<accession>A0A3A4K1A4</accession>
<proteinExistence type="predicted"/>
<reference evidence="1 2" key="1">
    <citation type="submission" date="2018-09" db="EMBL/GenBank/DDBJ databases">
        <title>YIM PH21274 draft genome.</title>
        <authorList>
            <person name="Miao C."/>
        </authorList>
    </citation>
    <scope>NUCLEOTIDE SEQUENCE [LARGE SCALE GENOMIC DNA]</scope>
    <source>
        <strain evidence="1 2">YIM PH 21724</strain>
    </source>
</reference>
<evidence type="ECO:0000313" key="2">
    <source>
        <dbReference type="Proteomes" id="UP000266677"/>
    </source>
</evidence>
<comment type="caution">
    <text evidence="1">The sequence shown here is derived from an EMBL/GenBank/DDBJ whole genome shotgun (WGS) entry which is preliminary data.</text>
</comment>
<gene>
    <name evidence="1" type="ORF">D5S18_07175</name>
</gene>
<dbReference type="EMBL" id="QZFU01000014">
    <property type="protein sequence ID" value="RJO78033.1"/>
    <property type="molecule type" value="Genomic_DNA"/>
</dbReference>
<sequence>MAATITFRPNVDDERIIDRARHDDETTTDVLRRALRLLDRQEWIAQAQADAARLRDEDINDEPEAW</sequence>
<dbReference type="RefSeq" id="WP_120039010.1">
    <property type="nucleotide sequence ID" value="NZ_QZFU01000014.1"/>
</dbReference>
<dbReference type="AlphaFoldDB" id="A0A3A4K1A4"/>
<protein>
    <submittedName>
        <fullName evidence="1">Uncharacterized protein</fullName>
    </submittedName>
</protein>
<keyword evidence="2" id="KW-1185">Reference proteome</keyword>
<name>A0A3A4K1A4_9NOCA</name>
<evidence type="ECO:0000313" key="1">
    <source>
        <dbReference type="EMBL" id="RJO78033.1"/>
    </source>
</evidence>